<proteinExistence type="predicted"/>
<dbReference type="Proteomes" id="UP000368474">
    <property type="component" value="Unassembled WGS sequence"/>
</dbReference>
<name>A0A5E4Y7J2_9BURK</name>
<sequence length="134" mass="14955">MAAEIQILIRTECPPGACTCERDGLLQDPQGDRRILMLTQAEEKRLIARIEAIETYDELKRIVERIHAQLGVRLHVAPGDNEVKTVSGFDIHLEDHPGLCRKTRAAIPAAVRRCLKSHPSIAYAILDAHDLFGI</sequence>
<keyword evidence="1" id="KW-0689">Ribosomal protein</keyword>
<accession>A0A5E4Y7J2</accession>
<dbReference type="AlphaFoldDB" id="A0A5E4Y7J2"/>
<gene>
    <name evidence="1" type="ORF">PMO31116_04294</name>
</gene>
<reference evidence="1 2" key="1">
    <citation type="submission" date="2019-08" db="EMBL/GenBank/DDBJ databases">
        <authorList>
            <person name="Peeters C."/>
        </authorList>
    </citation>
    <scope>NUCLEOTIDE SEQUENCE [LARGE SCALE GENOMIC DNA]</scope>
    <source>
        <strain evidence="1 2">LMG 31116</strain>
    </source>
</reference>
<keyword evidence="1" id="KW-0687">Ribonucleoprotein</keyword>
<dbReference type="RefSeq" id="WP_150568432.1">
    <property type="nucleotide sequence ID" value="NZ_CABPSD010000018.1"/>
</dbReference>
<organism evidence="1 2">
    <name type="scientific">Pandoraea morbifera</name>
    <dbReference type="NCBI Taxonomy" id="2508300"/>
    <lineage>
        <taxon>Bacteria</taxon>
        <taxon>Pseudomonadati</taxon>
        <taxon>Pseudomonadota</taxon>
        <taxon>Betaproteobacteria</taxon>
        <taxon>Burkholderiales</taxon>
        <taxon>Burkholderiaceae</taxon>
        <taxon>Pandoraea</taxon>
    </lineage>
</organism>
<dbReference type="EMBL" id="CABPSD010000018">
    <property type="protein sequence ID" value="VVE44596.1"/>
    <property type="molecule type" value="Genomic_DNA"/>
</dbReference>
<evidence type="ECO:0000313" key="2">
    <source>
        <dbReference type="Proteomes" id="UP000368474"/>
    </source>
</evidence>
<keyword evidence="2" id="KW-1185">Reference proteome</keyword>
<protein>
    <submittedName>
        <fullName evidence="1">Ribosomal protein S3AE</fullName>
    </submittedName>
</protein>
<evidence type="ECO:0000313" key="1">
    <source>
        <dbReference type="EMBL" id="VVE44596.1"/>
    </source>
</evidence>
<dbReference type="GO" id="GO:0005840">
    <property type="term" value="C:ribosome"/>
    <property type="evidence" value="ECO:0007669"/>
    <property type="project" value="UniProtKB-KW"/>
</dbReference>